<dbReference type="InterPro" id="IPR001841">
    <property type="entry name" value="Znf_RING"/>
</dbReference>
<dbReference type="GO" id="GO:0008270">
    <property type="term" value="F:zinc ion binding"/>
    <property type="evidence" value="ECO:0007669"/>
    <property type="project" value="UniProtKB-KW"/>
</dbReference>
<dbReference type="AlphaFoldDB" id="A0A9W8GPA0"/>
<dbReference type="OrthoDB" id="8062037at2759"/>
<dbReference type="Proteomes" id="UP001140011">
    <property type="component" value="Unassembled WGS sequence"/>
</dbReference>
<dbReference type="EMBL" id="JANBUH010000939">
    <property type="protein sequence ID" value="KAJ2748888.1"/>
    <property type="molecule type" value="Genomic_DNA"/>
</dbReference>
<evidence type="ECO:0000313" key="11">
    <source>
        <dbReference type="EMBL" id="KAJ2748888.1"/>
    </source>
</evidence>
<keyword evidence="2 9" id="KW-0812">Transmembrane</keyword>
<gene>
    <name evidence="11" type="ORF">GGI19_005922</name>
</gene>
<evidence type="ECO:0000256" key="5">
    <source>
        <dbReference type="ARBA" id="ARBA00022833"/>
    </source>
</evidence>
<organism evidence="11 12">
    <name type="scientific">Coemansia pectinata</name>
    <dbReference type="NCBI Taxonomy" id="1052879"/>
    <lineage>
        <taxon>Eukaryota</taxon>
        <taxon>Fungi</taxon>
        <taxon>Fungi incertae sedis</taxon>
        <taxon>Zoopagomycota</taxon>
        <taxon>Kickxellomycotina</taxon>
        <taxon>Kickxellomycetes</taxon>
        <taxon>Kickxellales</taxon>
        <taxon>Kickxellaceae</taxon>
        <taxon>Coemansia</taxon>
    </lineage>
</organism>
<evidence type="ECO:0000256" key="9">
    <source>
        <dbReference type="SAM" id="Phobius"/>
    </source>
</evidence>
<evidence type="ECO:0000256" key="1">
    <source>
        <dbReference type="ARBA" id="ARBA00004370"/>
    </source>
</evidence>
<dbReference type="CDD" id="cd16473">
    <property type="entry name" value="RING-H2_RNF103"/>
    <property type="match status" value="1"/>
</dbReference>
<keyword evidence="4 8" id="KW-0863">Zinc-finger</keyword>
<keyword evidence="7 9" id="KW-0472">Membrane</keyword>
<dbReference type="PROSITE" id="PS50089">
    <property type="entry name" value="ZF_RING_2"/>
    <property type="match status" value="1"/>
</dbReference>
<evidence type="ECO:0000256" key="7">
    <source>
        <dbReference type="ARBA" id="ARBA00023136"/>
    </source>
</evidence>
<comment type="caution">
    <text evidence="11">The sequence shown here is derived from an EMBL/GenBank/DDBJ whole genome shotgun (WGS) entry which is preliminary data.</text>
</comment>
<keyword evidence="3" id="KW-0479">Metal-binding</keyword>
<evidence type="ECO:0000256" key="2">
    <source>
        <dbReference type="ARBA" id="ARBA00022692"/>
    </source>
</evidence>
<evidence type="ECO:0000259" key="10">
    <source>
        <dbReference type="PROSITE" id="PS50089"/>
    </source>
</evidence>
<feature type="transmembrane region" description="Helical" evidence="9">
    <location>
        <begin position="6"/>
        <end position="26"/>
    </location>
</feature>
<name>A0A9W8GPA0_9FUNG</name>
<keyword evidence="6 9" id="KW-1133">Transmembrane helix</keyword>
<proteinExistence type="predicted"/>
<reference evidence="11" key="1">
    <citation type="submission" date="2022-07" db="EMBL/GenBank/DDBJ databases">
        <title>Phylogenomic reconstructions and comparative analyses of Kickxellomycotina fungi.</title>
        <authorList>
            <person name="Reynolds N.K."/>
            <person name="Stajich J.E."/>
            <person name="Barry K."/>
            <person name="Grigoriev I.V."/>
            <person name="Crous P."/>
            <person name="Smith M.E."/>
        </authorList>
    </citation>
    <scope>NUCLEOTIDE SEQUENCE</scope>
    <source>
        <strain evidence="11">BCRC 34297</strain>
    </source>
</reference>
<dbReference type="Gene3D" id="3.30.40.10">
    <property type="entry name" value="Zinc/RING finger domain, C3HC4 (zinc finger)"/>
    <property type="match status" value="1"/>
</dbReference>
<evidence type="ECO:0000256" key="6">
    <source>
        <dbReference type="ARBA" id="ARBA00022989"/>
    </source>
</evidence>
<dbReference type="InterPro" id="IPR013083">
    <property type="entry name" value="Znf_RING/FYVE/PHD"/>
</dbReference>
<dbReference type="SMART" id="SM00184">
    <property type="entry name" value="RING"/>
    <property type="match status" value="1"/>
</dbReference>
<dbReference type="GO" id="GO:0016020">
    <property type="term" value="C:membrane"/>
    <property type="evidence" value="ECO:0007669"/>
    <property type="project" value="UniProtKB-SubCell"/>
</dbReference>
<feature type="domain" description="RING-type" evidence="10">
    <location>
        <begin position="112"/>
        <end position="154"/>
    </location>
</feature>
<protein>
    <recommendedName>
        <fullName evidence="10">RING-type domain-containing protein</fullName>
    </recommendedName>
</protein>
<evidence type="ECO:0000256" key="4">
    <source>
        <dbReference type="ARBA" id="ARBA00022771"/>
    </source>
</evidence>
<comment type="subcellular location">
    <subcellularLocation>
        <location evidence="1">Membrane</location>
    </subcellularLocation>
</comment>
<accession>A0A9W8GPA0</accession>
<dbReference type="PANTHER" id="PTHR46539">
    <property type="entry name" value="E3 UBIQUITIN-PROTEIN LIGASE ATL42"/>
    <property type="match status" value="1"/>
</dbReference>
<dbReference type="SUPFAM" id="SSF57850">
    <property type="entry name" value="RING/U-box"/>
    <property type="match status" value="1"/>
</dbReference>
<evidence type="ECO:0000313" key="12">
    <source>
        <dbReference type="Proteomes" id="UP001140011"/>
    </source>
</evidence>
<evidence type="ECO:0000256" key="8">
    <source>
        <dbReference type="PROSITE-ProRule" id="PRU00175"/>
    </source>
</evidence>
<keyword evidence="12" id="KW-1185">Reference proteome</keyword>
<keyword evidence="5" id="KW-0862">Zinc</keyword>
<dbReference type="PANTHER" id="PTHR46539:SF1">
    <property type="entry name" value="E3 UBIQUITIN-PROTEIN LIGASE ATL42"/>
    <property type="match status" value="1"/>
</dbReference>
<dbReference type="Pfam" id="PF13639">
    <property type="entry name" value="zf-RING_2"/>
    <property type="match status" value="1"/>
</dbReference>
<evidence type="ECO:0000256" key="3">
    <source>
        <dbReference type="ARBA" id="ARBA00022723"/>
    </source>
</evidence>
<sequence length="214" mass="23523">MVSELNILIIVSIAVTALSVGILLCARRFRGQRNEQIALATRTARQTRIAQFRPSDRPVKPYNAFSEDELQLIEAIALTDDDIKAINAPKAESGNKTNQVNHASLRFASPECSICLAPFESADVVRVLVCGHTYHTECIDVWLTQRSARCPICKTDIRDALGLESRSRTRRCSTEAGAQSPLSDTAELTSVQDNSLHHTIIHITPPPPALLPQT</sequence>